<proteinExistence type="predicted"/>
<organism evidence="6 7">
    <name type="scientific">Streptomyces monticola</name>
    <dbReference type="NCBI Taxonomy" id="2666263"/>
    <lineage>
        <taxon>Bacteria</taxon>
        <taxon>Bacillati</taxon>
        <taxon>Actinomycetota</taxon>
        <taxon>Actinomycetes</taxon>
        <taxon>Kitasatosporales</taxon>
        <taxon>Streptomycetaceae</taxon>
        <taxon>Streptomyces</taxon>
    </lineage>
</organism>
<reference evidence="7" key="1">
    <citation type="journal article" date="2019" name="Int. J. Syst. Evol. Microbiol.">
        <title>The Global Catalogue of Microorganisms (GCM) 10K type strain sequencing project: providing services to taxonomists for standard genome sequencing and annotation.</title>
        <authorList>
            <consortium name="The Broad Institute Genomics Platform"/>
            <consortium name="The Broad Institute Genome Sequencing Center for Infectious Disease"/>
            <person name="Wu L."/>
            <person name="Ma J."/>
        </authorList>
    </citation>
    <scope>NUCLEOTIDE SEQUENCE [LARGE SCALE GENOMIC DNA]</scope>
    <source>
        <strain evidence="7">SYNS20</strain>
    </source>
</reference>
<comment type="caution">
    <text evidence="6">The sequence shown here is derived from an EMBL/GenBank/DDBJ whole genome shotgun (WGS) entry which is preliminary data.</text>
</comment>
<dbReference type="EMBL" id="JBHTCF010000001">
    <property type="protein sequence ID" value="MFC7302991.1"/>
    <property type="molecule type" value="Genomic_DNA"/>
</dbReference>
<keyword evidence="3 5" id="KW-1133">Transmembrane helix</keyword>
<evidence type="ECO:0000256" key="1">
    <source>
        <dbReference type="ARBA" id="ARBA00004141"/>
    </source>
</evidence>
<feature type="transmembrane region" description="Helical" evidence="5">
    <location>
        <begin position="96"/>
        <end position="115"/>
    </location>
</feature>
<name>A0ABW2JBS9_9ACTN</name>
<keyword evidence="2 5" id="KW-0812">Transmembrane</keyword>
<evidence type="ECO:0000256" key="4">
    <source>
        <dbReference type="ARBA" id="ARBA00023136"/>
    </source>
</evidence>
<protein>
    <submittedName>
        <fullName evidence="6">DoxX family protein</fullName>
    </submittedName>
</protein>
<gene>
    <name evidence="6" type="ORF">ACFQVC_02000</name>
</gene>
<evidence type="ECO:0000256" key="5">
    <source>
        <dbReference type="SAM" id="Phobius"/>
    </source>
</evidence>
<keyword evidence="7" id="KW-1185">Reference proteome</keyword>
<evidence type="ECO:0000256" key="2">
    <source>
        <dbReference type="ARBA" id="ARBA00022692"/>
    </source>
</evidence>
<dbReference type="RefSeq" id="WP_381825711.1">
    <property type="nucleotide sequence ID" value="NZ_JBHTCF010000001.1"/>
</dbReference>
<evidence type="ECO:0000313" key="7">
    <source>
        <dbReference type="Proteomes" id="UP001596523"/>
    </source>
</evidence>
<evidence type="ECO:0000256" key="3">
    <source>
        <dbReference type="ARBA" id="ARBA00022989"/>
    </source>
</evidence>
<accession>A0ABW2JBS9</accession>
<dbReference type="InterPro" id="IPR032808">
    <property type="entry name" value="DoxX"/>
</dbReference>
<feature type="transmembrane region" description="Helical" evidence="5">
    <location>
        <begin position="70"/>
        <end position="90"/>
    </location>
</feature>
<dbReference type="Pfam" id="PF13564">
    <property type="entry name" value="DoxX_2"/>
    <property type="match status" value="1"/>
</dbReference>
<sequence>MFIAYVAVTVVTIAANAAEAVANFARMKAVVANAEKVGFPESGLPLLGTLKGAAAAGLLLGLLGVPYVGVAAAVGLVLFFVCALAAHVRAQVYGNIAGPLLFFALAVATLVLTLAR</sequence>
<evidence type="ECO:0000313" key="6">
    <source>
        <dbReference type="EMBL" id="MFC7302991.1"/>
    </source>
</evidence>
<comment type="subcellular location">
    <subcellularLocation>
        <location evidence="1">Membrane</location>
        <topology evidence="1">Multi-pass membrane protein</topology>
    </subcellularLocation>
</comment>
<keyword evidence="4 5" id="KW-0472">Membrane</keyword>
<dbReference type="Proteomes" id="UP001596523">
    <property type="component" value="Unassembled WGS sequence"/>
</dbReference>